<accession>A0AAW4PPB4</accession>
<protein>
    <recommendedName>
        <fullName evidence="4">DUF4352 domain-containing protein</fullName>
    </recommendedName>
</protein>
<dbReference type="AlphaFoldDB" id="A0AAW4PPB4"/>
<comment type="caution">
    <text evidence="2">The sequence shown here is derived from an EMBL/GenBank/DDBJ whole genome shotgun (WGS) entry which is preliminary data.</text>
</comment>
<keyword evidence="3" id="KW-1185">Reference proteome</keyword>
<gene>
    <name evidence="2" type="ORF">EGH21_07850</name>
</gene>
<organism evidence="2 3">
    <name type="scientific">Haloarcula rubra</name>
    <dbReference type="NCBI Taxonomy" id="2487747"/>
    <lineage>
        <taxon>Archaea</taxon>
        <taxon>Methanobacteriati</taxon>
        <taxon>Methanobacteriota</taxon>
        <taxon>Stenosarchaea group</taxon>
        <taxon>Halobacteria</taxon>
        <taxon>Halobacteriales</taxon>
        <taxon>Haloarculaceae</taxon>
        <taxon>Haloarcula</taxon>
    </lineage>
</organism>
<dbReference type="RefSeq" id="WP_220617910.1">
    <property type="nucleotide sequence ID" value="NZ_RKLR01000002.1"/>
</dbReference>
<evidence type="ECO:0000313" key="2">
    <source>
        <dbReference type="EMBL" id="MBX0322939.1"/>
    </source>
</evidence>
<evidence type="ECO:0000256" key="1">
    <source>
        <dbReference type="SAM" id="MobiDB-lite"/>
    </source>
</evidence>
<feature type="compositionally biased region" description="Low complexity" evidence="1">
    <location>
        <begin position="47"/>
        <end position="67"/>
    </location>
</feature>
<evidence type="ECO:0000313" key="3">
    <source>
        <dbReference type="Proteomes" id="UP001430377"/>
    </source>
</evidence>
<feature type="region of interest" description="Disordered" evidence="1">
    <location>
        <begin position="47"/>
        <end position="70"/>
    </location>
</feature>
<sequence length="179" mass="18507">MTDSKSGSETSRRASATVVAVGLVVGALLLAAGGIVALGVGPFGADNGTQTTPTGPTATPNENTPGENHVRPFTIDIRSIEKCGETCRDVTVAITNNGGNARENVTVTTNIYAGNDTVWNAEESVGTLASDASRTETKRIDVGLVGGAKIKQNDGEITIETVVRWEGGSATFSERRDVT</sequence>
<proteinExistence type="predicted"/>
<name>A0AAW4PPB4_9EURY</name>
<dbReference type="EMBL" id="RKLR01000002">
    <property type="protein sequence ID" value="MBX0322939.1"/>
    <property type="molecule type" value="Genomic_DNA"/>
</dbReference>
<evidence type="ECO:0008006" key="4">
    <source>
        <dbReference type="Google" id="ProtNLM"/>
    </source>
</evidence>
<reference evidence="2 3" key="1">
    <citation type="submission" date="2021-06" db="EMBL/GenBank/DDBJ databases">
        <title>Halomicroarcula sp. a new haloarchaeum isolated from saline soil.</title>
        <authorList>
            <person name="Duran-Viseras A."/>
            <person name="Sanchez-Porro C."/>
            <person name="Ventosa A."/>
        </authorList>
    </citation>
    <scope>NUCLEOTIDE SEQUENCE [LARGE SCALE GENOMIC DNA]</scope>
    <source>
        <strain evidence="2 3">F13</strain>
    </source>
</reference>
<dbReference type="Proteomes" id="UP001430377">
    <property type="component" value="Unassembled WGS sequence"/>
</dbReference>